<protein>
    <submittedName>
        <fullName evidence="2">Alpha/beta fold hydrolase</fullName>
    </submittedName>
</protein>
<dbReference type="InterPro" id="IPR050471">
    <property type="entry name" value="AB_hydrolase"/>
</dbReference>
<dbReference type="PANTHER" id="PTHR43433">
    <property type="entry name" value="HYDROLASE, ALPHA/BETA FOLD FAMILY PROTEIN"/>
    <property type="match status" value="1"/>
</dbReference>
<name>A0ABS5FB13_9PROT</name>
<organism evidence="2 3">
    <name type="scientific">Plastoroseomonas hellenica</name>
    <dbReference type="NCBI Taxonomy" id="2687306"/>
    <lineage>
        <taxon>Bacteria</taxon>
        <taxon>Pseudomonadati</taxon>
        <taxon>Pseudomonadota</taxon>
        <taxon>Alphaproteobacteria</taxon>
        <taxon>Acetobacterales</taxon>
        <taxon>Acetobacteraceae</taxon>
        <taxon>Plastoroseomonas</taxon>
    </lineage>
</organism>
<evidence type="ECO:0000313" key="3">
    <source>
        <dbReference type="Proteomes" id="UP001196870"/>
    </source>
</evidence>
<dbReference type="GO" id="GO:0016787">
    <property type="term" value="F:hydrolase activity"/>
    <property type="evidence" value="ECO:0007669"/>
    <property type="project" value="UniProtKB-KW"/>
</dbReference>
<keyword evidence="2" id="KW-0378">Hydrolase</keyword>
<accession>A0ABS5FB13</accession>
<sequence length="235" mass="25675">MERPMLLLLPGLLCDERLWEDQLTDLADVADIAIADMTRDDSIAAMAARAVALMDARGADRFAVCGLSMGGYAAIEVWRQAGPRVARLALLDTSARADTEEQVRRRRGLMALTRSGQFKGVTPRLLPSLIHPSRLETPLAQDVRDMAERVGRDAFLRQQQAILTRVDSRADLPRIGVPTLVGVGEHDVLTPPELADEMAALIPGSRLIRFTGAGHLPTMEVPDAVNVALRDWLAI</sequence>
<evidence type="ECO:0000313" key="2">
    <source>
        <dbReference type="EMBL" id="MBR0669315.1"/>
    </source>
</evidence>
<dbReference type="SUPFAM" id="SSF53474">
    <property type="entry name" value="alpha/beta-Hydrolases"/>
    <property type="match status" value="1"/>
</dbReference>
<reference evidence="3" key="1">
    <citation type="journal article" date="2021" name="Syst. Appl. Microbiol.">
        <title>Roseomonas hellenica sp. nov., isolated from roots of wild-growing Alkanna tinctoria.</title>
        <authorList>
            <person name="Rat A."/>
            <person name="Naranjo H.D."/>
            <person name="Lebbe L."/>
            <person name="Cnockaert M."/>
            <person name="Krigas N."/>
            <person name="Grigoriadou K."/>
            <person name="Maloupa E."/>
            <person name="Willems A."/>
        </authorList>
    </citation>
    <scope>NUCLEOTIDE SEQUENCE [LARGE SCALE GENOMIC DNA]</scope>
    <source>
        <strain evidence="3">LMG 31523</strain>
    </source>
</reference>
<feature type="domain" description="AB hydrolase-1" evidence="1">
    <location>
        <begin position="39"/>
        <end position="226"/>
    </location>
</feature>
<dbReference type="InterPro" id="IPR000073">
    <property type="entry name" value="AB_hydrolase_1"/>
</dbReference>
<gene>
    <name evidence="2" type="ORF">GXW71_33505</name>
</gene>
<dbReference type="Gene3D" id="3.40.50.1820">
    <property type="entry name" value="alpha/beta hydrolase"/>
    <property type="match status" value="1"/>
</dbReference>
<dbReference type="EMBL" id="JAAGBB010000098">
    <property type="protein sequence ID" value="MBR0669315.1"/>
    <property type="molecule type" value="Genomic_DNA"/>
</dbReference>
<proteinExistence type="predicted"/>
<keyword evidence="3" id="KW-1185">Reference proteome</keyword>
<dbReference type="Proteomes" id="UP001196870">
    <property type="component" value="Unassembled WGS sequence"/>
</dbReference>
<comment type="caution">
    <text evidence="2">The sequence shown here is derived from an EMBL/GenBank/DDBJ whole genome shotgun (WGS) entry which is preliminary data.</text>
</comment>
<evidence type="ECO:0000259" key="1">
    <source>
        <dbReference type="Pfam" id="PF12697"/>
    </source>
</evidence>
<dbReference type="PANTHER" id="PTHR43433:SF4">
    <property type="entry name" value="NON-HEME CHLOROPEROXIDASE-RELATED"/>
    <property type="match status" value="1"/>
</dbReference>
<dbReference type="Pfam" id="PF12697">
    <property type="entry name" value="Abhydrolase_6"/>
    <property type="match status" value="1"/>
</dbReference>
<dbReference type="InterPro" id="IPR029058">
    <property type="entry name" value="AB_hydrolase_fold"/>
</dbReference>